<dbReference type="PANTHER" id="PTHR14898">
    <property type="entry name" value="ENHANCER OF POLYCOMB"/>
    <property type="match status" value="1"/>
</dbReference>
<reference evidence="10" key="5">
    <citation type="journal article" date="2006" name="Plant J.">
        <title>Sequencing and characterization of telomere and subtelomere regions on rice chromosomes 1S, 2S, 2L, 6L, 7S, 7L and 8S.</title>
        <authorList>
            <person name="Mizuno H."/>
            <person name="Wu J."/>
            <person name="Kanamori H."/>
            <person name="Fujisawa M."/>
            <person name="Namiki N."/>
            <person name="Saji S."/>
            <person name="Katagiri S."/>
            <person name="Katayose Y."/>
            <person name="Sasaki T."/>
            <person name="Matsumoto T."/>
        </authorList>
    </citation>
    <scope>NUCLEOTIDE SEQUENCE</scope>
</reference>
<dbReference type="GeneID" id="4327972"/>
<feature type="compositionally biased region" description="Basic and acidic residues" evidence="7">
    <location>
        <begin position="1"/>
        <end position="11"/>
    </location>
</feature>
<dbReference type="EMBL" id="AP008208">
    <property type="protein sequence ID" value="BAF07494.1"/>
    <property type="molecule type" value="Genomic_DNA"/>
</dbReference>
<reference evidence="11" key="4">
    <citation type="journal article" date="2006" name="Nucleic Acids Res.">
        <title>The Rice Annotation Project Database (RAP-DB): hub for Oryza sativa ssp. japonica genome information.</title>
        <authorList>
            <person name="Ohyanagi H."/>
            <person name="Tanaka T."/>
            <person name="Sakai H."/>
            <person name="Shigemoto Y."/>
            <person name="Yamaguchi K."/>
            <person name="Habara T."/>
            <person name="Fujii Y."/>
            <person name="Antonio B.A."/>
            <person name="Nagamura Y."/>
            <person name="Imanishi T."/>
            <person name="Ikeo K."/>
            <person name="Itoh T."/>
            <person name="Gojobori T."/>
            <person name="Sasaki T."/>
        </authorList>
    </citation>
    <scope>NUCLEOTIDE SEQUENCE</scope>
</reference>
<evidence type="ECO:0000256" key="4">
    <source>
        <dbReference type="ARBA" id="ARBA00023163"/>
    </source>
</evidence>
<feature type="region of interest" description="Disordered" evidence="7">
    <location>
        <begin position="460"/>
        <end position="479"/>
    </location>
</feature>
<feature type="domain" description="Enhancer of polycomb-like N-terminal" evidence="8">
    <location>
        <begin position="596"/>
        <end position="688"/>
    </location>
</feature>
<feature type="compositionally biased region" description="Low complexity" evidence="7">
    <location>
        <begin position="429"/>
        <end position="438"/>
    </location>
</feature>
<keyword evidence="4 6" id="KW-0804">Transcription</keyword>
<reference evidence="11 13" key="2">
    <citation type="journal article" date="2005" name="Nature">
        <title>The map-based sequence of the rice genome.</title>
        <authorList>
            <consortium name="International rice genome sequencing project (IRGSP)"/>
            <person name="Matsumoto T."/>
            <person name="Wu J."/>
            <person name="Kanamori H."/>
            <person name="Katayose Y."/>
            <person name="Fujisawa M."/>
            <person name="Namiki N."/>
            <person name="Mizuno H."/>
            <person name="Yamamoto K."/>
            <person name="Antonio B.A."/>
            <person name="Baba T."/>
            <person name="Sakata K."/>
            <person name="Nagamura Y."/>
            <person name="Aoki H."/>
            <person name="Arikawa K."/>
            <person name="Arita K."/>
            <person name="Bito T."/>
            <person name="Chiden Y."/>
            <person name="Fujitsuka N."/>
            <person name="Fukunaka R."/>
            <person name="Hamada M."/>
            <person name="Harada C."/>
            <person name="Hayashi A."/>
            <person name="Hijishita S."/>
            <person name="Honda M."/>
            <person name="Hosokawa S."/>
            <person name="Ichikawa Y."/>
            <person name="Idonuma A."/>
            <person name="Iijima M."/>
            <person name="Ikeda M."/>
            <person name="Ikeno M."/>
            <person name="Ito K."/>
            <person name="Ito S."/>
            <person name="Ito T."/>
            <person name="Ito Y."/>
            <person name="Ito Y."/>
            <person name="Iwabuchi A."/>
            <person name="Kamiya K."/>
            <person name="Karasawa W."/>
            <person name="Kurita K."/>
            <person name="Katagiri S."/>
            <person name="Kikuta A."/>
            <person name="Kobayashi H."/>
            <person name="Kobayashi N."/>
            <person name="Machita K."/>
            <person name="Maehara T."/>
            <person name="Masukawa M."/>
            <person name="Mizubayashi T."/>
            <person name="Mukai Y."/>
            <person name="Nagasaki H."/>
            <person name="Nagata Y."/>
            <person name="Naito S."/>
            <person name="Nakashima M."/>
            <person name="Nakama Y."/>
            <person name="Nakamichi Y."/>
            <person name="Nakamura M."/>
            <person name="Meguro A."/>
            <person name="Negishi M."/>
            <person name="Ohta I."/>
            <person name="Ohta T."/>
            <person name="Okamoto M."/>
            <person name="Ono N."/>
            <person name="Saji S."/>
            <person name="Sakaguchi M."/>
            <person name="Sakai K."/>
            <person name="Shibata M."/>
            <person name="Shimokawa T."/>
            <person name="Song J."/>
            <person name="Takazaki Y."/>
            <person name="Terasawa K."/>
            <person name="Tsugane M."/>
            <person name="Tsuji K."/>
            <person name="Ueda S."/>
            <person name="Waki K."/>
            <person name="Yamagata H."/>
            <person name="Yamamoto M."/>
            <person name="Yamamoto S."/>
            <person name="Yamane H."/>
            <person name="Yoshiki S."/>
            <person name="Yoshihara R."/>
            <person name="Yukawa K."/>
            <person name="Zhong H."/>
            <person name="Yano M."/>
            <person name="Yuan Q."/>
            <person name="Ouyang S."/>
            <person name="Liu J."/>
            <person name="Jones K.M."/>
            <person name="Gansberger K."/>
            <person name="Moffat K."/>
            <person name="Hill J."/>
            <person name="Bera J."/>
            <person name="Fadrosh D."/>
            <person name="Jin S."/>
            <person name="Johri S."/>
            <person name="Kim M."/>
            <person name="Overton L."/>
            <person name="Reardon M."/>
            <person name="Tsitrin T."/>
            <person name="Vuong H."/>
            <person name="Weaver B."/>
            <person name="Ciecko A."/>
            <person name="Tallon L."/>
            <person name="Jackson J."/>
            <person name="Pai G."/>
            <person name="Aken S.V."/>
            <person name="Utterback T."/>
            <person name="Reidmuller S."/>
            <person name="Feldblyum T."/>
            <person name="Hsiao J."/>
            <person name="Zismann V."/>
            <person name="Iobst S."/>
            <person name="de Vazeille A.R."/>
            <person name="Buell C.R."/>
            <person name="Ying K."/>
            <person name="Li Y."/>
            <person name="Lu T."/>
            <person name="Huang Y."/>
            <person name="Zhao Q."/>
            <person name="Feng Q."/>
            <person name="Zhang L."/>
            <person name="Zhu J."/>
            <person name="Weng Q."/>
            <person name="Mu J."/>
            <person name="Lu Y."/>
            <person name="Fan D."/>
            <person name="Liu Y."/>
            <person name="Guan J."/>
            <person name="Zhang Y."/>
            <person name="Yu S."/>
            <person name="Liu X."/>
            <person name="Zhang Y."/>
            <person name="Hong G."/>
            <person name="Han B."/>
            <person name="Choisne N."/>
            <person name="Demange N."/>
            <person name="Orjeda G."/>
            <person name="Samain S."/>
            <person name="Cattolico L."/>
            <person name="Pelletier E."/>
            <person name="Couloux A."/>
            <person name="Segurens B."/>
            <person name="Wincker P."/>
            <person name="D'Hont A."/>
            <person name="Scarpelli C."/>
            <person name="Weissenbach J."/>
            <person name="Salanoubat M."/>
            <person name="Quetier F."/>
            <person name="Yu Y."/>
            <person name="Kim H.R."/>
            <person name="Rambo T."/>
            <person name="Currie J."/>
            <person name="Collura K."/>
            <person name="Luo M."/>
            <person name="Yang T."/>
            <person name="Ammiraju J.S.S."/>
            <person name="Engler F."/>
            <person name="Soderlund C."/>
            <person name="Wing R.A."/>
            <person name="Palmer L.E."/>
            <person name="de la Bastide M."/>
            <person name="Spiegel L."/>
            <person name="Nascimento L."/>
            <person name="Zutavern T."/>
            <person name="O'Shaughnessy A."/>
            <person name="Dike S."/>
            <person name="Dedhia N."/>
            <person name="Preston R."/>
            <person name="Balija V."/>
            <person name="McCombie W.R."/>
            <person name="Chow T."/>
            <person name="Chen H."/>
            <person name="Chung M."/>
            <person name="Chen C."/>
            <person name="Shaw J."/>
            <person name="Wu H."/>
            <person name="Hsiao K."/>
            <person name="Chao Y."/>
            <person name="Chu M."/>
            <person name="Cheng C."/>
            <person name="Hour A."/>
            <person name="Lee P."/>
            <person name="Lin S."/>
            <person name="Lin Y."/>
            <person name="Liou J."/>
            <person name="Liu S."/>
            <person name="Hsing Y."/>
            <person name="Raghuvanshi S."/>
            <person name="Mohanty A."/>
            <person name="Bharti A.K."/>
            <person name="Gaur A."/>
            <person name="Gupta V."/>
            <person name="Kumar D."/>
            <person name="Ravi V."/>
            <person name="Vij S."/>
            <person name="Kapur A."/>
            <person name="Khurana P."/>
            <person name="Khurana P."/>
            <person name="Khurana J.P."/>
            <person name="Tyagi A.K."/>
            <person name="Gaikwad K."/>
            <person name="Singh A."/>
            <person name="Dalal V."/>
            <person name="Srivastava S."/>
            <person name="Dixit A."/>
            <person name="Pal A.K."/>
            <person name="Ghazi I.A."/>
            <person name="Yadav M."/>
            <person name="Pandit A."/>
            <person name="Bhargava A."/>
            <person name="Sureshbabu K."/>
            <person name="Batra K."/>
            <person name="Sharma T.R."/>
            <person name="Mohapatra T."/>
            <person name="Singh N.K."/>
            <person name="Messing J."/>
            <person name="Nelson A.B."/>
            <person name="Fuks G."/>
            <person name="Kavchok S."/>
            <person name="Keizer G."/>
            <person name="Linton E."/>
            <person name="Llaca V."/>
            <person name="Song R."/>
            <person name="Tanyolac B."/>
            <person name="Young S."/>
            <person name="Ho-Il K."/>
            <person name="Hahn J.H."/>
            <person name="Sangsakoo G."/>
            <person name="Vanavichit A."/>
            <person name="de Mattos Luiz.A.T."/>
            <person name="Zimmer P.D."/>
            <person name="Malone G."/>
            <person name="Dellagostin O."/>
            <person name="de Oliveira A.C."/>
            <person name="Bevan M."/>
            <person name="Bancroft I."/>
            <person name="Minx P."/>
            <person name="Cordum H."/>
            <person name="Wilson R."/>
            <person name="Cheng Z."/>
            <person name="Jin W."/>
            <person name="Jiang J."/>
            <person name="Leong S.A."/>
            <person name="Iwama H."/>
            <person name="Gojobori T."/>
            <person name="Itoh T."/>
            <person name="Niimura Y."/>
            <person name="Fujii Y."/>
            <person name="Habara T."/>
            <person name="Sakai H."/>
            <person name="Sato Y."/>
            <person name="Wilson G."/>
            <person name="Kumar K."/>
            <person name="McCouch S."/>
            <person name="Juretic N."/>
            <person name="Hoen D."/>
            <person name="Wright S."/>
            <person name="Bruskiewich R."/>
            <person name="Bureau T."/>
            <person name="Miyao A."/>
            <person name="Hirochika H."/>
            <person name="Nishikawa T."/>
            <person name="Kadowaki K."/>
            <person name="Sugiura M."/>
            <person name="Burr B."/>
            <person name="Sasaki T."/>
        </authorList>
    </citation>
    <scope>NUCLEOTIDE SEQUENCE [LARGE SCALE GENOMIC DNA]</scope>
    <source>
        <strain evidence="13">cv. Nipponbare</strain>
    </source>
</reference>
<comment type="subcellular location">
    <subcellularLocation>
        <location evidence="1 6">Nucleus</location>
    </subcellularLocation>
</comment>
<organism evidence="11 13">
    <name type="scientific">Oryza sativa subsp. japonica</name>
    <name type="common">Rice</name>
    <dbReference type="NCBI Taxonomy" id="39947"/>
    <lineage>
        <taxon>Eukaryota</taxon>
        <taxon>Viridiplantae</taxon>
        <taxon>Streptophyta</taxon>
        <taxon>Embryophyta</taxon>
        <taxon>Tracheophyta</taxon>
        <taxon>Spermatophyta</taxon>
        <taxon>Magnoliopsida</taxon>
        <taxon>Liliopsida</taxon>
        <taxon>Poales</taxon>
        <taxon>Poaceae</taxon>
        <taxon>BOP clade</taxon>
        <taxon>Oryzoideae</taxon>
        <taxon>Oryzeae</taxon>
        <taxon>Oryzinae</taxon>
        <taxon>Oryza</taxon>
        <taxon>Oryza sativa</taxon>
    </lineage>
</organism>
<dbReference type="Proteomes" id="UP000000763">
    <property type="component" value="Chromosome 2"/>
</dbReference>
<feature type="region of interest" description="Disordered" evidence="7">
    <location>
        <begin position="752"/>
        <end position="774"/>
    </location>
</feature>
<reference evidence="12" key="9">
    <citation type="submission" date="2008-12" db="EMBL/GenBank/DDBJ databases">
        <title>Improved gene annotation of the rice (Oryza sativa) genomes.</title>
        <authorList>
            <person name="Wang J."/>
            <person name="Li R."/>
            <person name="Fan W."/>
            <person name="Huang Q."/>
            <person name="Zhang J."/>
            <person name="Zhou Y."/>
            <person name="Hu Y."/>
            <person name="Zi S."/>
            <person name="Li J."/>
            <person name="Ni P."/>
            <person name="Zheng H."/>
            <person name="Zhang Y."/>
            <person name="Zhao M."/>
            <person name="Hao Q."/>
            <person name="McDermott J."/>
            <person name="Samudrala R."/>
            <person name="Kristiansen K."/>
            <person name="Wong G.K.-S."/>
        </authorList>
    </citation>
    <scope>NUCLEOTIDE SEQUENCE</scope>
</reference>
<reference evidence="11" key="6">
    <citation type="journal article" date="2007" name="Genome Res.">
        <title>Curated Genome Annotation of Oryza sativa ssp. japonica and Comparative Genome Analysis with Arabidopsis thaliana.</title>
        <authorList>
            <consortium name="The Rice Annotation Project (RAP)"/>
            <person name="Itoh T."/>
            <person name="Tanaka T."/>
            <person name="Barrero R.A."/>
            <person name="Yamasaki C."/>
            <person name="Fujii Y."/>
            <person name="Hilton P.B."/>
            <person name="Antonio B.A."/>
            <person name="Aono H."/>
            <person name="Apweiler R."/>
            <person name="Bruskiewich R."/>
            <person name="Bureau T."/>
            <person name="Burr F."/>
            <person name="Costa de Oliveira A."/>
            <person name="Fuks G."/>
            <person name="Habara T."/>
            <person name="Haberer G."/>
            <person name="Han B."/>
            <person name="Harada E."/>
            <person name="Hiraki A.T."/>
            <person name="Hirochika H."/>
            <person name="Hoen D."/>
            <person name="Hokari H."/>
            <person name="Hosokawa S."/>
            <person name="Hsing Y."/>
            <person name="Ikawa H."/>
            <person name="Ikeo K."/>
            <person name="Imanishi T."/>
            <person name="Ito Y."/>
            <person name="Jaiswal P."/>
            <person name="Kanno M."/>
            <person name="Kawahara Y."/>
            <person name="Kawamura T."/>
            <person name="Kawashima H."/>
            <person name="Khurana J.P."/>
            <person name="Kikuchi S."/>
            <person name="Komatsu S."/>
            <person name="Koyanagi K.O."/>
            <person name="Kubooka H."/>
            <person name="Lieberherr D."/>
            <person name="Lin Y.C."/>
            <person name="Lonsdale D."/>
            <person name="Matsumoto T."/>
            <person name="Matsuya A."/>
            <person name="McCombie W.R."/>
            <person name="Messing J."/>
            <person name="Miyao A."/>
            <person name="Mulder N."/>
            <person name="Nagamura Y."/>
            <person name="Nam J."/>
            <person name="Namiki N."/>
            <person name="Numa H."/>
            <person name="Nurimoto S."/>
            <person name="O'donovan C."/>
            <person name="Ohyanagi H."/>
            <person name="Okido T."/>
            <person name="Oota S."/>
            <person name="Osato N."/>
            <person name="Palmer L.E."/>
            <person name="Quetier F."/>
            <person name="Raghuvanshi S."/>
            <person name="Saichi N."/>
            <person name="Sakai H."/>
            <person name="Sakai Y."/>
            <person name="Sakata K."/>
            <person name="Sakurai T."/>
            <person name="Sato F."/>
            <person name="Sato Y."/>
            <person name="Schoof H."/>
            <person name="Seki M."/>
            <person name="Shibata M."/>
            <person name="Shimizu Y."/>
            <person name="Shinozaki K."/>
            <person name="Shinso Y."/>
            <person name="Singh N.K."/>
            <person name="Smith-White B."/>
            <person name="Takeda J."/>
            <person name="Tanino M."/>
            <person name="Tatusova T."/>
            <person name="Thongjuea S."/>
            <person name="Todokoro F."/>
            <person name="Tsugane M."/>
            <person name="Tyagi A.K."/>
            <person name="Vanavichit A."/>
            <person name="Wang A."/>
            <person name="Wing R.A."/>
            <person name="Yamaguchi K."/>
            <person name="Yamamoto M."/>
            <person name="Yamamoto N."/>
            <person name="Yu Y."/>
            <person name="Zhang H."/>
            <person name="Zhao Q."/>
            <person name="Higo K."/>
            <person name="Burr B."/>
            <person name="Gojobori T."/>
            <person name="Sasaki T."/>
        </authorList>
    </citation>
    <scope>NUCLEOTIDE SEQUENCE</scope>
</reference>
<dbReference type="EMBL" id="CM000139">
    <property type="protein sequence ID" value="EEE56115.1"/>
    <property type="molecule type" value="Genomic_DNA"/>
</dbReference>
<evidence type="ECO:0000313" key="11">
    <source>
        <dbReference type="EMBL" id="BAF07494.1"/>
    </source>
</evidence>
<evidence type="ECO:0000256" key="6">
    <source>
        <dbReference type="RuleBase" id="RU361124"/>
    </source>
</evidence>
<keyword evidence="5 6" id="KW-0539">Nucleus</keyword>
<feature type="compositionally biased region" description="Basic residues" evidence="7">
    <location>
        <begin position="752"/>
        <end position="763"/>
    </location>
</feature>
<dbReference type="Proteomes" id="UP000007752">
    <property type="component" value="Chromosome 2"/>
</dbReference>
<reference evidence="9" key="1">
    <citation type="submission" date="2002-11" db="EMBL/GenBank/DDBJ databases">
        <title>Oryza sativa nipponbare(GA3) genomic DNA, chromosome 2, BAC clone:B1370C05.</title>
        <authorList>
            <person name="Sasaki T."/>
            <person name="Matsumoto T."/>
            <person name="Katayose Y."/>
        </authorList>
    </citation>
    <scope>NUCLEOTIDE SEQUENCE</scope>
</reference>
<dbReference type="OrthoDB" id="435275at2759"/>
<evidence type="ECO:0000313" key="12">
    <source>
        <dbReference type="EMBL" id="EEE56115.1"/>
    </source>
</evidence>
<evidence type="ECO:0000259" key="8">
    <source>
        <dbReference type="Pfam" id="PF10513"/>
    </source>
</evidence>
<dbReference type="GO" id="GO:0006357">
    <property type="term" value="P:regulation of transcription by RNA polymerase II"/>
    <property type="evidence" value="ECO:0007669"/>
    <property type="project" value="InterPro"/>
</dbReference>
<dbReference type="GO" id="GO:0035267">
    <property type="term" value="C:NuA4 histone acetyltransferase complex"/>
    <property type="evidence" value="ECO:0007669"/>
    <property type="project" value="InterPro"/>
</dbReference>
<sequence length="849" mass="95851">MRKRTASDRIRVPSSNPAPSPSPPPPPPPPEEPAVPMPHVGARRSTRVFVPKTPRPPQPSDPARVLRSGKRLAFSESPADAHWFQCKPNNCFHVHDHQRQLHDDPKPPPPPLPRTRSFGIVYSRKRRRRLPEPKEDTRFAIVFTRKRPKVAPFQHHAPNDLATIPCSSSREFASRTGFFDSHFLTLVDCIPTNKADAAMLIVLVDSSCSGSSQHFLRLLLSVLRWMRSCRRGKVRNLASFLSSDAVATALALRGLHFVQLQCRRDCALSQRALVQCGWCELRGAKDSEPLLSVNFLAVPSYFQILHLLIALESMYLPAVIRTRMHLVGGAEEIYPRTLLEEDSESLSTGDTDPAVDLCSNKLCSVAQDYVPLEEIAGVVVHGLRLKKHQRKRSSMRHPLSRQRLAARFPDKVVATNQTDVARQTEADAPPSVSPELPLEPVKPKAALEISLDLLENMDDSDVSTPIGSNGKQKRSSLKSPIERMNERLALAEVRQNIDSVHCRANLLIIQPDRCWREEGAEVMLEPSESNEWCIAVKIHGVNRISLKPSEQRFYVVNRFTHAYILAVDDGLKIEFSDKWDWLLFKELQIEGRERNSQGKMIPIPGVNEVSDDMGVIGTYPFSRPVPDYIRMADDEVGRALSRDSVYDLDSEDEQWLTQLNHSDSDRKSAHLNHISYEDFEKMITTFEKDAFNNPEGTSDLDQILSRYPTLEKDHNVLAVHEYWINKRYKKGVPLLRILQGATLRRGQLSQRSIKKKRSFKRQRSQAGRGKPDICLQDANGAEEEALRRVVEAERAATQAGETAVRLRSRAQRLMAKAELVAYKSIMALRIAEAARISDSSRDLVLTTLD</sequence>
<gene>
    <name evidence="11" type="ordered locus">Os02g0100200</name>
    <name evidence="9" type="ORF">B1370C05.1</name>
    <name evidence="12" type="ORF">OsJ_04978</name>
    <name evidence="10" type="ORF">OSJNOa183H18.3</name>
</gene>
<name>Q0E4U4_ORYSJ</name>
<feature type="region of interest" description="Disordered" evidence="7">
    <location>
        <begin position="1"/>
        <end position="66"/>
    </location>
</feature>
<dbReference type="KEGG" id="dosa:Os02g0100200"/>
<evidence type="ECO:0000313" key="10">
    <source>
        <dbReference type="EMBL" id="BAD38566.1"/>
    </source>
</evidence>
<dbReference type="EMBL" id="AP005873">
    <property type="protein sequence ID" value="BAD08176.1"/>
    <property type="molecule type" value="Genomic_DNA"/>
</dbReference>
<keyword evidence="3 6" id="KW-0805">Transcription regulation</keyword>
<dbReference type="AlphaFoldDB" id="Q0E4U4"/>
<feature type="compositionally biased region" description="Basic and acidic residues" evidence="7">
    <location>
        <begin position="97"/>
        <end position="106"/>
    </location>
</feature>
<dbReference type="OMA" id="LQCRRDC"/>
<dbReference type="InterPro" id="IPR024943">
    <property type="entry name" value="Enhancer_polycomb"/>
</dbReference>
<dbReference type="KEGG" id="osa:4327972"/>
<evidence type="ECO:0000256" key="3">
    <source>
        <dbReference type="ARBA" id="ARBA00023015"/>
    </source>
</evidence>
<evidence type="ECO:0000256" key="1">
    <source>
        <dbReference type="ARBA" id="ARBA00004123"/>
    </source>
</evidence>
<evidence type="ECO:0000313" key="13">
    <source>
        <dbReference type="Proteomes" id="UP000000763"/>
    </source>
</evidence>
<reference evidence="13" key="8">
    <citation type="journal article" date="2008" name="Nucleic Acids Res.">
        <title>The rice annotation project database (RAP-DB): 2008 update.</title>
        <authorList>
            <consortium name="The rice annotation project (RAP)"/>
        </authorList>
    </citation>
    <scope>GENOME REANNOTATION</scope>
    <source>
        <strain evidence="13">cv. Nipponbare</strain>
    </source>
</reference>
<dbReference type="GO" id="GO:0005634">
    <property type="term" value="C:nucleus"/>
    <property type="evidence" value="ECO:0007669"/>
    <property type="project" value="UniProtKB-SubCell"/>
</dbReference>
<feature type="region of interest" description="Disordered" evidence="7">
    <location>
        <begin position="419"/>
        <end position="438"/>
    </location>
</feature>
<feature type="region of interest" description="Disordered" evidence="7">
    <location>
        <begin position="97"/>
        <end position="117"/>
    </location>
</feature>
<proteinExistence type="inferred from homology"/>
<feature type="compositionally biased region" description="Pro residues" evidence="7">
    <location>
        <begin position="16"/>
        <end position="36"/>
    </location>
</feature>
<dbReference type="EMBL" id="AP006851">
    <property type="protein sequence ID" value="BAD38566.1"/>
    <property type="molecule type" value="Genomic_DNA"/>
</dbReference>
<reference evidence="11" key="10">
    <citation type="submission" date="2012-08" db="EMBL/GenBank/DDBJ databases">
        <title>Oryza sativa nipponbare(GA3) genomic DNA, chromosome 2.</title>
        <authorList>
            <consortium name="IRGSP(International Rice Genome Sequencing Project)"/>
        </authorList>
    </citation>
    <scope>NUCLEOTIDE SEQUENCE</scope>
</reference>
<comment type="similarity">
    <text evidence="2 6">Belongs to the enhancer of polycomb family.</text>
</comment>
<dbReference type="HOGENOM" id="CLU_018699_0_0_1"/>
<reference evidence="12" key="3">
    <citation type="journal article" date="2005" name="PLoS Biol.">
        <title>The genomes of Oryza sativa: a history of duplications.</title>
        <authorList>
            <person name="Yu J."/>
            <person name="Wang J."/>
            <person name="Lin W."/>
            <person name="Li S."/>
            <person name="Li H."/>
            <person name="Zhou J."/>
            <person name="Ni P."/>
            <person name="Dong W."/>
            <person name="Hu S."/>
            <person name="Zeng C."/>
            <person name="Zhang J."/>
            <person name="Zhang Y."/>
            <person name="Li R."/>
            <person name="Xu Z."/>
            <person name="Li S."/>
            <person name="Li X."/>
            <person name="Zheng H."/>
            <person name="Cong L."/>
            <person name="Lin L."/>
            <person name="Yin J."/>
            <person name="Geng J."/>
            <person name="Li G."/>
            <person name="Shi J."/>
            <person name="Liu J."/>
            <person name="Lv H."/>
            <person name="Li J."/>
            <person name="Wang J."/>
            <person name="Deng Y."/>
            <person name="Ran L."/>
            <person name="Shi X."/>
            <person name="Wang X."/>
            <person name="Wu Q."/>
            <person name="Li C."/>
            <person name="Ren X."/>
            <person name="Wang J."/>
            <person name="Wang X."/>
            <person name="Li D."/>
            <person name="Liu D."/>
            <person name="Zhang X."/>
            <person name="Ji Z."/>
            <person name="Zhao W."/>
            <person name="Sun Y."/>
            <person name="Zhang Z."/>
            <person name="Bao J."/>
            <person name="Han Y."/>
            <person name="Dong L."/>
            <person name="Ji J."/>
            <person name="Chen P."/>
            <person name="Wu S."/>
            <person name="Liu J."/>
            <person name="Xiao Y."/>
            <person name="Bu D."/>
            <person name="Tan J."/>
            <person name="Yang L."/>
            <person name="Ye C."/>
            <person name="Zhang J."/>
            <person name="Xu J."/>
            <person name="Zhou Y."/>
            <person name="Yu Y."/>
            <person name="Zhang B."/>
            <person name="Zhuang S."/>
            <person name="Wei H."/>
            <person name="Liu B."/>
            <person name="Lei M."/>
            <person name="Yu H."/>
            <person name="Li Y."/>
            <person name="Xu H."/>
            <person name="Wei S."/>
            <person name="He X."/>
            <person name="Fang L."/>
            <person name="Zhang Z."/>
            <person name="Zhang Y."/>
            <person name="Huang X."/>
            <person name="Su Z."/>
            <person name="Tong W."/>
            <person name="Li J."/>
            <person name="Tong Z."/>
            <person name="Li S."/>
            <person name="Ye J."/>
            <person name="Wang L."/>
            <person name="Fang L."/>
            <person name="Lei T."/>
            <person name="Chen C."/>
            <person name="Chen H."/>
            <person name="Xu Z."/>
            <person name="Li H."/>
            <person name="Huang H."/>
            <person name="Zhang F."/>
            <person name="Xu H."/>
            <person name="Li N."/>
            <person name="Zhao C."/>
            <person name="Li S."/>
            <person name="Dong L."/>
            <person name="Huang Y."/>
            <person name="Li L."/>
            <person name="Xi Y."/>
            <person name="Qi Q."/>
            <person name="Li W."/>
            <person name="Zhang B."/>
            <person name="Hu W."/>
            <person name="Zhang Y."/>
            <person name="Tian X."/>
            <person name="Jiao Y."/>
            <person name="Liang X."/>
            <person name="Jin J."/>
            <person name="Gao L."/>
            <person name="Zheng W."/>
            <person name="Hao B."/>
            <person name="Liu S."/>
            <person name="Wang W."/>
            <person name="Yuan L."/>
            <person name="Cao M."/>
            <person name="McDermott J."/>
            <person name="Samudrala R."/>
            <person name="Wang J."/>
            <person name="Wong G.K."/>
            <person name="Yang H."/>
        </authorList>
    </citation>
    <scope>NUCLEOTIDE SEQUENCE [LARGE SCALE GENOMIC DNA]</scope>
</reference>
<accession>Q0E4U4</accession>
<dbReference type="Gramene" id="Os02t0100200-01">
    <property type="protein sequence ID" value="Os02t0100200-01"/>
    <property type="gene ID" value="Os02g0100200"/>
</dbReference>
<reference evidence="11" key="7">
    <citation type="journal article" date="2008" name="Nucleic Acids Res.">
        <title>The Rice Annotation Project Database (RAP-DB): 2008 update.</title>
        <authorList>
            <consortium name="The Rice Annotation Project (RAP)"/>
            <person name="Tanaka T."/>
            <person name="Antonio B.A."/>
            <person name="Kikuchi S."/>
            <person name="Matsumoto T."/>
            <person name="Nagamura Y."/>
            <person name="Numa H."/>
            <person name="Sakai H."/>
            <person name="Wu J."/>
            <person name="Itoh T."/>
            <person name="Sasaki T."/>
            <person name="Aono R."/>
            <person name="Fujii Y."/>
            <person name="Habara T."/>
            <person name="Harada E."/>
            <person name="Kanno M."/>
            <person name="Kawahara Y."/>
            <person name="Kawashima H."/>
            <person name="Kubooka H."/>
            <person name="Matsuya A."/>
            <person name="Nakaoka H."/>
            <person name="Saichi N."/>
            <person name="Sanbonmatsu R."/>
            <person name="Sato Y."/>
            <person name="Shinso Y."/>
            <person name="Suzuki M."/>
            <person name="Takeda J."/>
            <person name="Tanino M."/>
            <person name="Todokoro F."/>
            <person name="Yamaguchi K."/>
            <person name="Yamamoto N."/>
            <person name="Yamasaki C."/>
            <person name="Imanishi T."/>
            <person name="Okido T."/>
            <person name="Tada M."/>
            <person name="Ikeo K."/>
            <person name="Tateno Y."/>
            <person name="Gojobori T."/>
            <person name="Lin Y.C."/>
            <person name="Wei F.J."/>
            <person name="Hsing Y.I."/>
            <person name="Zhao Q."/>
            <person name="Han B."/>
            <person name="Kramer M.R."/>
            <person name="McCombie R.W."/>
            <person name="Lonsdale D."/>
            <person name="O'Donovan C.C."/>
            <person name="Whitfield E.J."/>
            <person name="Apweiler R."/>
            <person name="Koyanagi K.O."/>
            <person name="Khurana J.P."/>
            <person name="Raghuvanshi S."/>
            <person name="Singh N.K."/>
            <person name="Tyagi A.K."/>
            <person name="Haberer G."/>
            <person name="Fujisawa M."/>
            <person name="Hosokawa S."/>
            <person name="Ito Y."/>
            <person name="Ikawa H."/>
            <person name="Shibata M."/>
            <person name="Yamamoto M."/>
            <person name="Bruskiewich R.M."/>
            <person name="Hoen D.R."/>
            <person name="Bureau TE."/>
            <person name="Namiki N."/>
            <person name="Ohyanagi H."/>
            <person name="Sakai Y."/>
            <person name="Nobushima S."/>
            <person name="Sakata K."/>
            <person name="Barrero R.A."/>
            <person name="Sato Y."/>
            <person name="Souvorov A."/>
            <person name="Smith-White B."/>
            <person name="Tatusova T."/>
            <person name="An S."/>
            <person name="An G."/>
            <person name="OOta S."/>
            <person name="Fuks G."/>
            <person name="Messing J."/>
            <person name="Christie K.R."/>
            <person name="Lieberherr D."/>
            <person name="Kim H."/>
            <person name="Zuccolo A."/>
            <person name="Wing R.A."/>
            <person name="Nobuta K."/>
            <person name="Green P.J."/>
            <person name="Lu C."/>
            <person name="Meyers BC."/>
            <person name="Chaparro C."/>
            <person name="Piegu B."/>
            <person name="Panaud O."/>
            <person name="Echeverria M."/>
        </authorList>
    </citation>
    <scope>NUCLEOTIDE SEQUENCE</scope>
</reference>
<evidence type="ECO:0000256" key="2">
    <source>
        <dbReference type="ARBA" id="ARBA00008035"/>
    </source>
</evidence>
<evidence type="ECO:0000313" key="9">
    <source>
        <dbReference type="EMBL" id="BAD08176.1"/>
    </source>
</evidence>
<evidence type="ECO:0000256" key="5">
    <source>
        <dbReference type="ARBA" id="ARBA00023242"/>
    </source>
</evidence>
<dbReference type="InterPro" id="IPR019542">
    <property type="entry name" value="Enhancer_polycomb-like_N"/>
</dbReference>
<evidence type="ECO:0000256" key="7">
    <source>
        <dbReference type="SAM" id="MobiDB-lite"/>
    </source>
</evidence>
<dbReference type="Pfam" id="PF10513">
    <property type="entry name" value="EPL1"/>
    <property type="match status" value="1"/>
</dbReference>
<protein>
    <recommendedName>
        <fullName evidence="6">Enhancer of polycomb-like protein</fullName>
    </recommendedName>
</protein>
<reference evidence="11" key="11">
    <citation type="submission" date="2012-08" db="EMBL/GenBank/DDBJ databases">
        <title>The Second Rice Annotation Project Meeting (RAP2).</title>
        <authorList>
            <consortium name="The Rice Annotation Project (RAP)"/>
        </authorList>
    </citation>
    <scope>NUCLEOTIDE SEQUENCE</scope>
</reference>